<gene>
    <name evidence="8" type="ORF">GFSPODELE1_LOCUS6042</name>
</gene>
<dbReference type="InterPro" id="IPR001841">
    <property type="entry name" value="Znf_RING"/>
</dbReference>
<dbReference type="PROSITE" id="PS00518">
    <property type="entry name" value="ZF_RING_1"/>
    <property type="match status" value="1"/>
</dbReference>
<dbReference type="InterPro" id="IPR018957">
    <property type="entry name" value="Znf_C3HC4_RING-type"/>
</dbReference>
<organism evidence="8 9">
    <name type="scientific">Somion occarium</name>
    <dbReference type="NCBI Taxonomy" id="3059160"/>
    <lineage>
        <taxon>Eukaryota</taxon>
        <taxon>Fungi</taxon>
        <taxon>Dikarya</taxon>
        <taxon>Basidiomycota</taxon>
        <taxon>Agaricomycotina</taxon>
        <taxon>Agaricomycetes</taxon>
        <taxon>Polyporales</taxon>
        <taxon>Cerrenaceae</taxon>
        <taxon>Somion</taxon>
    </lineage>
</organism>
<evidence type="ECO:0000313" key="9">
    <source>
        <dbReference type="Proteomes" id="UP001497453"/>
    </source>
</evidence>
<dbReference type="CDD" id="cd16449">
    <property type="entry name" value="RING-HC"/>
    <property type="match status" value="1"/>
</dbReference>
<dbReference type="Proteomes" id="UP001497453">
    <property type="component" value="Chromosome 4"/>
</dbReference>
<keyword evidence="3" id="KW-0862">Zinc</keyword>
<evidence type="ECO:0000256" key="5">
    <source>
        <dbReference type="SAM" id="Coils"/>
    </source>
</evidence>
<keyword evidence="2 4" id="KW-0863">Zinc-finger</keyword>
<feature type="region of interest" description="Disordered" evidence="6">
    <location>
        <begin position="229"/>
        <end position="251"/>
    </location>
</feature>
<evidence type="ECO:0000259" key="7">
    <source>
        <dbReference type="PROSITE" id="PS50089"/>
    </source>
</evidence>
<dbReference type="InterPro" id="IPR013083">
    <property type="entry name" value="Znf_RING/FYVE/PHD"/>
</dbReference>
<dbReference type="Gene3D" id="3.30.40.10">
    <property type="entry name" value="Zinc/RING finger domain, C3HC4 (zinc finger)"/>
    <property type="match status" value="1"/>
</dbReference>
<sequence length="364" mass="40944">MSCPICKKTPEIWSSISCGHVFCEHCITAHVQTTQARLEDAGVANDASSTINCPYCGVRIDRNDIRQLQLPRELLKLPNRVQELSVSLGGSRRLHRYWNRRGVTASKRAAELDDELTRARQNETNLRTTVADMQMQIDDITARLEATQLDLSRTRQEREQEVTRLSEELQAASYEARLHSIVTSALSLRALTTDRELSEQRGLTEHWRARYDEFVRNVRHFRRSENAADALMSGSVSSVSPSRSRRESTSSSTSFASCASALSGPLSPLAFQPTSRLRHSTRLRDHAPHRPTTESRFTVQAYPKPMAPVVTQNVPHCEVVTGHVWSTAGSNGFMRKFTCAHCRIMVKERKSTVDGVLVWVPVSC</sequence>
<dbReference type="SMART" id="SM00184">
    <property type="entry name" value="RING"/>
    <property type="match status" value="1"/>
</dbReference>
<accession>A0ABP1DHU4</accession>
<dbReference type="InterPro" id="IPR017907">
    <property type="entry name" value="Znf_RING_CS"/>
</dbReference>
<keyword evidence="5" id="KW-0175">Coiled coil</keyword>
<name>A0ABP1DHU4_9APHY</name>
<protein>
    <recommendedName>
        <fullName evidence="7">RING-type domain-containing protein</fullName>
    </recommendedName>
</protein>
<keyword evidence="1" id="KW-0479">Metal-binding</keyword>
<dbReference type="SUPFAM" id="SSF57850">
    <property type="entry name" value="RING/U-box"/>
    <property type="match status" value="1"/>
</dbReference>
<feature type="compositionally biased region" description="Low complexity" evidence="6">
    <location>
        <begin position="233"/>
        <end position="242"/>
    </location>
</feature>
<keyword evidence="9" id="KW-1185">Reference proteome</keyword>
<evidence type="ECO:0000256" key="2">
    <source>
        <dbReference type="ARBA" id="ARBA00022771"/>
    </source>
</evidence>
<evidence type="ECO:0000313" key="8">
    <source>
        <dbReference type="EMBL" id="CAL1706789.1"/>
    </source>
</evidence>
<evidence type="ECO:0000256" key="1">
    <source>
        <dbReference type="ARBA" id="ARBA00022723"/>
    </source>
</evidence>
<evidence type="ECO:0000256" key="4">
    <source>
        <dbReference type="PROSITE-ProRule" id="PRU00175"/>
    </source>
</evidence>
<evidence type="ECO:0000256" key="3">
    <source>
        <dbReference type="ARBA" id="ARBA00022833"/>
    </source>
</evidence>
<proteinExistence type="predicted"/>
<dbReference type="PROSITE" id="PS50089">
    <property type="entry name" value="ZF_RING_2"/>
    <property type="match status" value="1"/>
</dbReference>
<evidence type="ECO:0000256" key="6">
    <source>
        <dbReference type="SAM" id="MobiDB-lite"/>
    </source>
</evidence>
<feature type="domain" description="RING-type" evidence="7">
    <location>
        <begin position="3"/>
        <end position="56"/>
    </location>
</feature>
<dbReference type="EMBL" id="OZ037947">
    <property type="protein sequence ID" value="CAL1706789.1"/>
    <property type="molecule type" value="Genomic_DNA"/>
</dbReference>
<dbReference type="Pfam" id="PF00097">
    <property type="entry name" value="zf-C3HC4"/>
    <property type="match status" value="1"/>
</dbReference>
<reference evidence="9" key="1">
    <citation type="submission" date="2024-04" db="EMBL/GenBank/DDBJ databases">
        <authorList>
            <person name="Shaw F."/>
            <person name="Minotto A."/>
        </authorList>
    </citation>
    <scope>NUCLEOTIDE SEQUENCE [LARGE SCALE GENOMIC DNA]</scope>
</reference>
<feature type="coiled-coil region" evidence="5">
    <location>
        <begin position="109"/>
        <end position="175"/>
    </location>
</feature>